<feature type="region of interest" description="Disordered" evidence="1">
    <location>
        <begin position="1"/>
        <end position="63"/>
    </location>
</feature>
<evidence type="ECO:0000313" key="3">
    <source>
        <dbReference type="Proteomes" id="UP001266305"/>
    </source>
</evidence>
<evidence type="ECO:0000313" key="2">
    <source>
        <dbReference type="EMBL" id="KAK2117040.1"/>
    </source>
</evidence>
<accession>A0ABQ9W6D3</accession>
<dbReference type="PANTHER" id="PTHR14559:SF4">
    <property type="entry name" value="CASPASE RECRUITMENT DOMAIN-CONTAINING PROTEIN 11"/>
    <property type="match status" value="1"/>
</dbReference>
<sequence>MTPEGARSLALRGTDDIREKQGRKGMGTAAVRGGQAGGATPVPRQPPHSPCTSPPRKLLPRPETEEEFLRVCRLKEKELEALPCLYATVEPDMWGSVEELLRVVKDKIGEEQRKTIWVDEDQL</sequence>
<dbReference type="PANTHER" id="PTHR14559">
    <property type="entry name" value="CASPASE RECRUITMENT DOMAIN FAMILY"/>
    <property type="match status" value="1"/>
</dbReference>
<feature type="compositionally biased region" description="Pro residues" evidence="1">
    <location>
        <begin position="43"/>
        <end position="53"/>
    </location>
</feature>
<dbReference type="EMBL" id="JASSZA010000002">
    <property type="protein sequence ID" value="KAK2117040.1"/>
    <property type="molecule type" value="Genomic_DNA"/>
</dbReference>
<name>A0ABQ9W6D3_SAGOE</name>
<proteinExistence type="predicted"/>
<dbReference type="Proteomes" id="UP001266305">
    <property type="component" value="Unassembled WGS sequence"/>
</dbReference>
<comment type="caution">
    <text evidence="2">The sequence shown here is derived from an EMBL/GenBank/DDBJ whole genome shotgun (WGS) entry which is preliminary data.</text>
</comment>
<gene>
    <name evidence="2" type="ORF">P7K49_003926</name>
</gene>
<evidence type="ECO:0000256" key="1">
    <source>
        <dbReference type="SAM" id="MobiDB-lite"/>
    </source>
</evidence>
<feature type="compositionally biased region" description="Basic and acidic residues" evidence="1">
    <location>
        <begin position="13"/>
        <end position="22"/>
    </location>
</feature>
<reference evidence="2 3" key="1">
    <citation type="submission" date="2023-05" db="EMBL/GenBank/DDBJ databases">
        <title>B98-5 Cell Line De Novo Hybrid Assembly: An Optical Mapping Approach.</title>
        <authorList>
            <person name="Kananen K."/>
            <person name="Auerbach J.A."/>
            <person name="Kautto E."/>
            <person name="Blachly J.S."/>
        </authorList>
    </citation>
    <scope>NUCLEOTIDE SEQUENCE [LARGE SCALE GENOMIC DNA]</scope>
    <source>
        <strain evidence="2">B95-8</strain>
        <tissue evidence="2">Cell line</tissue>
    </source>
</reference>
<protein>
    <submittedName>
        <fullName evidence="2">Uncharacterized protein</fullName>
    </submittedName>
</protein>
<keyword evidence="3" id="KW-1185">Reference proteome</keyword>
<organism evidence="2 3">
    <name type="scientific">Saguinus oedipus</name>
    <name type="common">Cotton-top tamarin</name>
    <name type="synonym">Oedipomidas oedipus</name>
    <dbReference type="NCBI Taxonomy" id="9490"/>
    <lineage>
        <taxon>Eukaryota</taxon>
        <taxon>Metazoa</taxon>
        <taxon>Chordata</taxon>
        <taxon>Craniata</taxon>
        <taxon>Vertebrata</taxon>
        <taxon>Euteleostomi</taxon>
        <taxon>Mammalia</taxon>
        <taxon>Eutheria</taxon>
        <taxon>Euarchontoglires</taxon>
        <taxon>Primates</taxon>
        <taxon>Haplorrhini</taxon>
        <taxon>Platyrrhini</taxon>
        <taxon>Cebidae</taxon>
        <taxon>Callitrichinae</taxon>
        <taxon>Saguinus</taxon>
    </lineage>
</organism>